<dbReference type="InterPro" id="IPR036388">
    <property type="entry name" value="WH-like_DNA-bd_sf"/>
</dbReference>
<keyword evidence="14" id="KW-0068">Autocatalytic cleavage</keyword>
<dbReference type="InterPro" id="IPR015927">
    <property type="entry name" value="Peptidase_S24_S26A/B/C"/>
</dbReference>
<dbReference type="EMBL" id="MFLW01000020">
    <property type="protein sequence ID" value="OGG78221.1"/>
    <property type="molecule type" value="Genomic_DNA"/>
</dbReference>
<evidence type="ECO:0000256" key="10">
    <source>
        <dbReference type="ARBA" id="ARBA00023125"/>
    </source>
</evidence>
<dbReference type="InterPro" id="IPR006199">
    <property type="entry name" value="LexA_DNA-bd_dom"/>
</dbReference>
<dbReference type="InterPro" id="IPR036390">
    <property type="entry name" value="WH_DNA-bd_sf"/>
</dbReference>
<dbReference type="InterPro" id="IPR006200">
    <property type="entry name" value="LexA"/>
</dbReference>
<dbReference type="GO" id="GO:0009432">
    <property type="term" value="P:SOS response"/>
    <property type="evidence" value="ECO:0007669"/>
    <property type="project" value="UniProtKB-UniRule"/>
</dbReference>
<dbReference type="GO" id="GO:0003677">
    <property type="term" value="F:DNA binding"/>
    <property type="evidence" value="ECO:0007669"/>
    <property type="project" value="UniProtKB-UniRule"/>
</dbReference>
<dbReference type="InterPro" id="IPR002295">
    <property type="entry name" value="N4/N6-MTase_EcoPI_Mod-like"/>
</dbReference>
<evidence type="ECO:0000256" key="4">
    <source>
        <dbReference type="ARBA" id="ARBA00022679"/>
    </source>
</evidence>
<dbReference type="SUPFAM" id="SSF53335">
    <property type="entry name" value="S-adenosyl-L-methionine-dependent methyltransferases"/>
    <property type="match status" value="1"/>
</dbReference>
<accession>A0A1F6EX69</accession>
<dbReference type="SUPFAM" id="SSF46785">
    <property type="entry name" value="Winged helix' DNA-binding domain"/>
    <property type="match status" value="1"/>
</dbReference>
<dbReference type="GO" id="GO:0045892">
    <property type="term" value="P:negative regulation of DNA-templated transcription"/>
    <property type="evidence" value="ECO:0007669"/>
    <property type="project" value="UniProtKB-UniRule"/>
</dbReference>
<keyword evidence="12 14" id="KW-0234">DNA repair</keyword>
<dbReference type="AlphaFoldDB" id="A0A1F6EX69"/>
<evidence type="ECO:0000259" key="17">
    <source>
        <dbReference type="Pfam" id="PF01726"/>
    </source>
</evidence>
<feature type="domain" description="LexA repressor DNA-binding" evidence="17">
    <location>
        <begin position="2"/>
        <end position="63"/>
    </location>
</feature>
<dbReference type="InterPro" id="IPR002052">
    <property type="entry name" value="DNA_methylase_N6_adenine_CS"/>
</dbReference>
<keyword evidence="11 14" id="KW-0804">Transcription</keyword>
<dbReference type="PROSITE" id="PS00092">
    <property type="entry name" value="N6_MTASE"/>
    <property type="match status" value="1"/>
</dbReference>
<keyword evidence="5" id="KW-0949">S-adenosyl-L-methionine</keyword>
<dbReference type="GO" id="GO:0006281">
    <property type="term" value="P:DNA repair"/>
    <property type="evidence" value="ECO:0007669"/>
    <property type="project" value="UniProtKB-UniRule"/>
</dbReference>
<evidence type="ECO:0000256" key="2">
    <source>
        <dbReference type="ARBA" id="ARBA00022491"/>
    </source>
</evidence>
<evidence type="ECO:0000259" key="15">
    <source>
        <dbReference type="Pfam" id="PF00717"/>
    </source>
</evidence>
<dbReference type="HAMAP" id="MF_00015">
    <property type="entry name" value="LexA"/>
    <property type="match status" value="1"/>
</dbReference>
<gene>
    <name evidence="14" type="primary">lexA</name>
    <name evidence="18" type="ORF">A3A36_01810</name>
</gene>
<dbReference type="Gene3D" id="2.10.109.10">
    <property type="entry name" value="Umud Fragment, subunit A"/>
    <property type="match status" value="1"/>
</dbReference>
<keyword evidence="9 14" id="KW-0805">Transcription regulation</keyword>
<dbReference type="Pfam" id="PF00717">
    <property type="entry name" value="Peptidase_S24"/>
    <property type="match status" value="1"/>
</dbReference>
<feature type="DNA-binding region" description="H-T-H motif" evidence="14">
    <location>
        <begin position="26"/>
        <end position="46"/>
    </location>
</feature>
<dbReference type="Pfam" id="PF01726">
    <property type="entry name" value="LexA_DNA_bind"/>
    <property type="match status" value="1"/>
</dbReference>
<dbReference type="CDD" id="cd06529">
    <property type="entry name" value="S24_LexA-like"/>
    <property type="match status" value="1"/>
</dbReference>
<evidence type="ECO:0000256" key="11">
    <source>
        <dbReference type="ARBA" id="ARBA00023163"/>
    </source>
</evidence>
<evidence type="ECO:0000313" key="19">
    <source>
        <dbReference type="Proteomes" id="UP000178811"/>
    </source>
</evidence>
<evidence type="ECO:0000256" key="14">
    <source>
        <dbReference type="HAMAP-Rule" id="MF_00015"/>
    </source>
</evidence>
<dbReference type="GO" id="GO:0006260">
    <property type="term" value="P:DNA replication"/>
    <property type="evidence" value="ECO:0007669"/>
    <property type="project" value="UniProtKB-UniRule"/>
</dbReference>
<dbReference type="PANTHER" id="PTHR33516:SF2">
    <property type="entry name" value="LEXA REPRESSOR-RELATED"/>
    <property type="match status" value="1"/>
</dbReference>
<evidence type="ECO:0000256" key="12">
    <source>
        <dbReference type="ARBA" id="ARBA00023204"/>
    </source>
</evidence>
<dbReference type="InterPro" id="IPR002941">
    <property type="entry name" value="DNA_methylase_N4/N6"/>
</dbReference>
<evidence type="ECO:0000259" key="16">
    <source>
        <dbReference type="Pfam" id="PF01555"/>
    </source>
</evidence>
<evidence type="ECO:0000256" key="13">
    <source>
        <dbReference type="ARBA" id="ARBA00023236"/>
    </source>
</evidence>
<dbReference type="Pfam" id="PF01555">
    <property type="entry name" value="N6_N4_Mtase"/>
    <property type="match status" value="1"/>
</dbReference>
<dbReference type="InterPro" id="IPR029063">
    <property type="entry name" value="SAM-dependent_MTases_sf"/>
</dbReference>
<keyword evidence="2 14" id="KW-0678">Repressor</keyword>
<dbReference type="Gene3D" id="1.10.10.10">
    <property type="entry name" value="Winged helix-like DNA-binding domain superfamily/Winged helix DNA-binding domain"/>
    <property type="match status" value="1"/>
</dbReference>
<dbReference type="PANTHER" id="PTHR33516">
    <property type="entry name" value="LEXA REPRESSOR"/>
    <property type="match status" value="1"/>
</dbReference>
<keyword evidence="8 14" id="KW-0378">Hydrolase</keyword>
<evidence type="ECO:0000313" key="18">
    <source>
        <dbReference type="EMBL" id="OGG78221.1"/>
    </source>
</evidence>
<evidence type="ECO:0000256" key="3">
    <source>
        <dbReference type="ARBA" id="ARBA00022603"/>
    </source>
</evidence>
<evidence type="ECO:0000256" key="8">
    <source>
        <dbReference type="ARBA" id="ARBA00022801"/>
    </source>
</evidence>
<dbReference type="GO" id="GO:0006508">
    <property type="term" value="P:proteolysis"/>
    <property type="evidence" value="ECO:0007669"/>
    <property type="project" value="InterPro"/>
</dbReference>
<keyword evidence="6 14" id="KW-0235">DNA replication</keyword>
<feature type="domain" description="Peptidase S24/S26A/S26B/S26C" evidence="15">
    <location>
        <begin position="76"/>
        <end position="192"/>
    </location>
</feature>
<protein>
    <recommendedName>
        <fullName evidence="14">LexA repressor</fullName>
        <ecNumber evidence="14">3.4.21.88</ecNumber>
    </recommendedName>
</protein>
<dbReference type="GO" id="GO:0032259">
    <property type="term" value="P:methylation"/>
    <property type="evidence" value="ECO:0007669"/>
    <property type="project" value="UniProtKB-KW"/>
</dbReference>
<comment type="subunit">
    <text evidence="14">Homodimer.</text>
</comment>
<keyword evidence="4" id="KW-0808">Transferase</keyword>
<dbReference type="Gene3D" id="3.40.50.150">
    <property type="entry name" value="Vaccinia Virus protein VP39"/>
    <property type="match status" value="1"/>
</dbReference>
<feature type="active site" description="For autocatalytic cleavage activity" evidence="14">
    <location>
        <position position="119"/>
    </location>
</feature>
<dbReference type="SUPFAM" id="SSF51306">
    <property type="entry name" value="LexA/Signal peptidase"/>
    <property type="match status" value="1"/>
</dbReference>
<dbReference type="InterPro" id="IPR039418">
    <property type="entry name" value="LexA-like"/>
</dbReference>
<evidence type="ECO:0000256" key="1">
    <source>
        <dbReference type="ARBA" id="ARBA00006594"/>
    </source>
</evidence>
<comment type="similarity">
    <text evidence="14">Belongs to the peptidase S24 family.</text>
</comment>
<dbReference type="GO" id="GO:0004252">
    <property type="term" value="F:serine-type endopeptidase activity"/>
    <property type="evidence" value="ECO:0007669"/>
    <property type="project" value="UniProtKB-UniRule"/>
</dbReference>
<proteinExistence type="inferred from homology"/>
<dbReference type="InterPro" id="IPR050077">
    <property type="entry name" value="LexA_repressor"/>
</dbReference>
<evidence type="ECO:0000256" key="6">
    <source>
        <dbReference type="ARBA" id="ARBA00022705"/>
    </source>
</evidence>
<feature type="site" description="Cleavage; by autolysis" evidence="14">
    <location>
        <begin position="83"/>
        <end position="84"/>
    </location>
</feature>
<feature type="active site" description="For autocatalytic cleavage activity" evidence="14">
    <location>
        <position position="157"/>
    </location>
</feature>
<dbReference type="NCBIfam" id="TIGR00498">
    <property type="entry name" value="lexA"/>
    <property type="match status" value="1"/>
</dbReference>
<sequence>MLTKRQKEVLDFVSNYQAKKGYAPSLDEIRRKFKLASVSTAHFHISKLRDAGYLTKTECKARGIQTRETIRMVRIPLLGVIAAGQPIDVIEQGREMIAVPADQLPRGGSVYALTVQGESMVEENIHDGDTILIKEQNIAENGQTVVALINNESATVKKFYRERSRIRLQPANSGMQPLFVMPEDIQIQGIVVDVIKHGATPTYPELQKKSSRRQTNMNSVDLSPEFLLEKGGGVSCEGYLGDSLDLIPRLKREYRTIYLDPPFNSNRSYSYSAIGERFGFLDKWNDGEYEHWLDKIIALCKTKLAKDGSLFFHISAELSLVPHLILQKYFKKVEAIFWKKAHGKNTVKNKMGAVIDIIYKATDNGSKFNLLYVPLDEYYLENSYRNKDENGLYALGSIKHDKTRSGHFYSIERDGIVYKTPYGWKMPKDKLLELIRQDRVHFTRPKKGTNEAMLYKKLYKHEVKGKPLSNLWNDIHYITRTTQDERLYPTQKPTALLKRIIEMSSDPGDWVLDPVAGSGTTGAAALALDRPVTLIDSNREALKVIKKRLAS</sequence>
<keyword evidence="13 14" id="KW-0742">SOS response</keyword>
<reference evidence="18 19" key="1">
    <citation type="journal article" date="2016" name="Nat. Commun.">
        <title>Thousands of microbial genomes shed light on interconnected biogeochemical processes in an aquifer system.</title>
        <authorList>
            <person name="Anantharaman K."/>
            <person name="Brown C.T."/>
            <person name="Hug L.A."/>
            <person name="Sharon I."/>
            <person name="Castelle C.J."/>
            <person name="Probst A.J."/>
            <person name="Thomas B.C."/>
            <person name="Singh A."/>
            <person name="Wilkins M.J."/>
            <person name="Karaoz U."/>
            <person name="Brodie E.L."/>
            <person name="Williams K.H."/>
            <person name="Hubbard S.S."/>
            <person name="Banfield J.F."/>
        </authorList>
    </citation>
    <scope>NUCLEOTIDE SEQUENCE [LARGE SCALE GENOMIC DNA]</scope>
</reference>
<keyword evidence="3" id="KW-0489">Methyltransferase</keyword>
<keyword evidence="10 14" id="KW-0238">DNA-binding</keyword>
<comment type="function">
    <text evidence="14">Represses a number of genes involved in the response to DNA damage (SOS response), including recA and lexA. In the presence of single-stranded DNA, RecA interacts with LexA causing an autocatalytic cleavage which disrupts the DNA-binding part of LexA, leading to derepression of the SOS regulon and eventually DNA repair.</text>
</comment>
<comment type="caution">
    <text evidence="18">The sequence shown here is derived from an EMBL/GenBank/DDBJ whole genome shotgun (WGS) entry which is preliminary data.</text>
</comment>
<dbReference type="PRINTS" id="PR00506">
    <property type="entry name" value="D21N6MTFRASE"/>
</dbReference>
<dbReference type="GO" id="GO:0008170">
    <property type="term" value="F:N-methyltransferase activity"/>
    <property type="evidence" value="ECO:0007669"/>
    <property type="project" value="InterPro"/>
</dbReference>
<keyword evidence="7 14" id="KW-0227">DNA damage</keyword>
<organism evidence="18 19">
    <name type="scientific">Candidatus Kaiserbacteria bacterium RIFCSPLOWO2_01_FULL_52_12b</name>
    <dbReference type="NCBI Taxonomy" id="1798509"/>
    <lineage>
        <taxon>Bacteria</taxon>
        <taxon>Candidatus Kaiseribacteriota</taxon>
    </lineage>
</organism>
<comment type="similarity">
    <text evidence="1">Belongs to the N(4)/N(6)-methyltransferase family.</text>
</comment>
<evidence type="ECO:0000256" key="9">
    <source>
        <dbReference type="ARBA" id="ARBA00023015"/>
    </source>
</evidence>
<dbReference type="InterPro" id="IPR036286">
    <property type="entry name" value="LexA/Signal_pep-like_sf"/>
</dbReference>
<dbReference type="EC" id="3.4.21.88" evidence="14"/>
<feature type="domain" description="DNA methylase N-4/N-6" evidence="16">
    <location>
        <begin position="255"/>
        <end position="547"/>
    </location>
</feature>
<evidence type="ECO:0000256" key="5">
    <source>
        <dbReference type="ARBA" id="ARBA00022691"/>
    </source>
</evidence>
<comment type="catalytic activity">
    <reaction evidence="14">
        <text>Hydrolysis of Ala-|-Gly bond in repressor LexA.</text>
        <dbReference type="EC" id="3.4.21.88"/>
    </reaction>
</comment>
<evidence type="ECO:0000256" key="7">
    <source>
        <dbReference type="ARBA" id="ARBA00022763"/>
    </source>
</evidence>
<name>A0A1F6EX69_9BACT</name>
<dbReference type="Proteomes" id="UP000178811">
    <property type="component" value="Unassembled WGS sequence"/>
</dbReference>